<dbReference type="Proteomes" id="UP000265540">
    <property type="component" value="Unassembled WGS sequence"/>
</dbReference>
<dbReference type="AlphaFoldDB" id="A0A3A4ZES9"/>
<proteinExistence type="predicted"/>
<accession>A0A3A4ZES9</accession>
<organism evidence="1 2">
    <name type="scientific">candidate division WWE3 bacterium</name>
    <dbReference type="NCBI Taxonomy" id="2053526"/>
    <lineage>
        <taxon>Bacteria</taxon>
        <taxon>Katanobacteria</taxon>
    </lineage>
</organism>
<comment type="caution">
    <text evidence="1">The sequence shown here is derived from an EMBL/GenBank/DDBJ whole genome shotgun (WGS) entry which is preliminary data.</text>
</comment>
<evidence type="ECO:0000313" key="2">
    <source>
        <dbReference type="Proteomes" id="UP000265540"/>
    </source>
</evidence>
<gene>
    <name evidence="1" type="ORF">C4561_01800</name>
</gene>
<protein>
    <submittedName>
        <fullName evidence="1">Uncharacterized protein</fullName>
    </submittedName>
</protein>
<reference evidence="1 2" key="1">
    <citation type="journal article" date="2017" name="ISME J.">
        <title>Energy and carbon metabolisms in a deep terrestrial subsurface fluid microbial community.</title>
        <authorList>
            <person name="Momper L."/>
            <person name="Jungbluth S.P."/>
            <person name="Lee M.D."/>
            <person name="Amend J.P."/>
        </authorList>
    </citation>
    <scope>NUCLEOTIDE SEQUENCE [LARGE SCALE GENOMIC DNA]</scope>
    <source>
        <strain evidence="1">SURF_46</strain>
    </source>
</reference>
<dbReference type="EMBL" id="QZJF01000008">
    <property type="protein sequence ID" value="RJR27663.1"/>
    <property type="molecule type" value="Genomic_DNA"/>
</dbReference>
<name>A0A3A4ZES9_UNCKA</name>
<sequence>MIFSCQQEREIAVQNPQSEMTVVEALDSMIAKSMRDVSSPMRKFDPFCTTLSASKVLTAHKIDYNSESEKFLDKGYRYVVLPEKQYIDLLNFLDYLERGGGIGWTARHVKLSPGNVIALDSVLTLPTRVVLYENKNFKFDSLGRLLKLQGTD</sequence>
<evidence type="ECO:0000313" key="1">
    <source>
        <dbReference type="EMBL" id="RJR27663.1"/>
    </source>
</evidence>